<gene>
    <name evidence="2" type="ORF">FYJ57_11985</name>
</gene>
<evidence type="ECO:0000256" key="1">
    <source>
        <dbReference type="SAM" id="MobiDB-lite"/>
    </source>
</evidence>
<protein>
    <submittedName>
        <fullName evidence="2">Uncharacterized protein</fullName>
    </submittedName>
</protein>
<reference evidence="2 3" key="1">
    <citation type="submission" date="2019-08" db="EMBL/GenBank/DDBJ databases">
        <title>In-depth cultivation of the pig gut microbiome towards novel bacterial diversity and tailored functional studies.</title>
        <authorList>
            <person name="Wylensek D."/>
            <person name="Hitch T.C.A."/>
            <person name="Clavel T."/>
        </authorList>
    </citation>
    <scope>NUCLEOTIDE SEQUENCE [LARGE SCALE GENOMIC DNA]</scope>
    <source>
        <strain evidence="2 3">BSM-380-WT-5A</strain>
    </source>
</reference>
<evidence type="ECO:0000313" key="2">
    <source>
        <dbReference type="EMBL" id="MST67416.1"/>
    </source>
</evidence>
<dbReference type="Proteomes" id="UP000440513">
    <property type="component" value="Unassembled WGS sequence"/>
</dbReference>
<accession>A0A7X2TLJ3</accession>
<keyword evidence="3" id="KW-1185">Reference proteome</keyword>
<sequence length="442" mass="52330">MADDMARHSISLAMQMTERAASMIATEVTAVTNLLEAAADYDNRAGKLLKYQKDGNLNYNLCDRNYSGDFEKQLKQEGILYYKVLNSKDPKYDLFIYPDCYGKQVTELVKDHMIQKGLINIVEKDEMVRTYRGRNLMSVDGLTKEQLVILKELLRGKPVTVSVTRSEKAGNYKLLFHKDMEPMIQKGLLQECILANGQNHSKVAEAVAFDVSYKRNLYDQAIQNTREHYYILSENKDVLEVTPNGCAYLGEDGKYILDKKDVQYKEKLYAAIFRMQRPVSYSRMDFQKYRKEPEEKRRKWYLKKVEMEKYPDYSKLLLQEMKNLEAKTSLMEKKIAMDNPNRQVSEYDLFNDKMSFTSFEEEEFRNTEHEIELMSQKEVEEISEQLTEYRIKPETINFSQYQILYETGRRQEHMPDLFQDSQERNFQNTRDMLDREHPYEEH</sequence>
<feature type="region of interest" description="Disordered" evidence="1">
    <location>
        <begin position="420"/>
        <end position="442"/>
    </location>
</feature>
<organism evidence="2 3">
    <name type="scientific">Oliverpabstia intestinalis</name>
    <dbReference type="NCBI Taxonomy" id="2606633"/>
    <lineage>
        <taxon>Bacteria</taxon>
        <taxon>Bacillati</taxon>
        <taxon>Bacillota</taxon>
        <taxon>Clostridia</taxon>
        <taxon>Lachnospirales</taxon>
        <taxon>Lachnospiraceae</taxon>
        <taxon>Oliverpabstia</taxon>
    </lineage>
</organism>
<comment type="caution">
    <text evidence="2">The sequence shown here is derived from an EMBL/GenBank/DDBJ whole genome shotgun (WGS) entry which is preliminary data.</text>
</comment>
<name>A0A7X2TLJ3_9FIRM</name>
<evidence type="ECO:0000313" key="3">
    <source>
        <dbReference type="Proteomes" id="UP000440513"/>
    </source>
</evidence>
<dbReference type="AlphaFoldDB" id="A0A7X2TLJ3"/>
<dbReference type="RefSeq" id="WP_154432815.1">
    <property type="nucleotide sequence ID" value="NZ_VUMS01000025.1"/>
</dbReference>
<feature type="compositionally biased region" description="Basic and acidic residues" evidence="1">
    <location>
        <begin position="431"/>
        <end position="442"/>
    </location>
</feature>
<proteinExistence type="predicted"/>
<dbReference type="EMBL" id="VUMS01000025">
    <property type="protein sequence ID" value="MST67416.1"/>
    <property type="molecule type" value="Genomic_DNA"/>
</dbReference>